<accession>A0A1R3H106</accession>
<protein>
    <submittedName>
        <fullName evidence="2">Uncharacterized protein</fullName>
    </submittedName>
</protein>
<gene>
    <name evidence="2" type="ORF">COLO4_32141</name>
</gene>
<feature type="compositionally biased region" description="Basic and acidic residues" evidence="1">
    <location>
        <begin position="1"/>
        <end position="11"/>
    </location>
</feature>
<evidence type="ECO:0000256" key="1">
    <source>
        <dbReference type="SAM" id="MobiDB-lite"/>
    </source>
</evidence>
<dbReference type="AlphaFoldDB" id="A0A1R3H106"/>
<sequence length="72" mass="7677">MAPKDDKRSKDPSGQNTPLQGDGSGGKHHAGPPIEQVGSDFWLAMNSLTQANDKLTSSQEHMARNITSEMAA</sequence>
<comment type="caution">
    <text evidence="2">The sequence shown here is derived from an EMBL/GenBank/DDBJ whole genome shotgun (WGS) entry which is preliminary data.</text>
</comment>
<dbReference type="EMBL" id="AWUE01021023">
    <property type="protein sequence ID" value="OMO64045.1"/>
    <property type="molecule type" value="Genomic_DNA"/>
</dbReference>
<keyword evidence="3" id="KW-1185">Reference proteome</keyword>
<reference evidence="3" key="1">
    <citation type="submission" date="2013-09" db="EMBL/GenBank/DDBJ databases">
        <title>Corchorus olitorius genome sequencing.</title>
        <authorList>
            <person name="Alam M."/>
            <person name="Haque M.S."/>
            <person name="Islam M.S."/>
            <person name="Emdad E.M."/>
            <person name="Islam M.M."/>
            <person name="Ahmed B."/>
            <person name="Halim A."/>
            <person name="Hossen Q.M.M."/>
            <person name="Hossain M.Z."/>
            <person name="Ahmed R."/>
            <person name="Khan M.M."/>
            <person name="Islam R."/>
            <person name="Rashid M.M."/>
            <person name="Khan S.A."/>
            <person name="Rahman M.S."/>
            <person name="Alam M."/>
            <person name="Yahiya A.S."/>
            <person name="Khan M.S."/>
            <person name="Azam M.S."/>
            <person name="Haque T."/>
            <person name="Lashkar M.Z.H."/>
            <person name="Akhand A.I."/>
            <person name="Morshed G."/>
            <person name="Roy S."/>
            <person name="Uddin K.S."/>
            <person name="Rabeya T."/>
            <person name="Hossain A.S."/>
            <person name="Chowdhury A."/>
            <person name="Snigdha A.R."/>
            <person name="Mortoza M.S."/>
            <person name="Matin S.A."/>
            <person name="Hoque S.M.E."/>
            <person name="Islam M.K."/>
            <person name="Roy D.K."/>
            <person name="Haider R."/>
            <person name="Moosa M.M."/>
            <person name="Elias S.M."/>
            <person name="Hasan A.M."/>
            <person name="Jahan S."/>
            <person name="Shafiuddin M."/>
            <person name="Mahmood N."/>
            <person name="Shommy N.S."/>
        </authorList>
    </citation>
    <scope>NUCLEOTIDE SEQUENCE [LARGE SCALE GENOMIC DNA]</scope>
    <source>
        <strain evidence="3">cv. O-4</strain>
    </source>
</reference>
<evidence type="ECO:0000313" key="2">
    <source>
        <dbReference type="EMBL" id="OMO64045.1"/>
    </source>
</evidence>
<dbReference type="Proteomes" id="UP000187203">
    <property type="component" value="Unassembled WGS sequence"/>
</dbReference>
<organism evidence="2 3">
    <name type="scientific">Corchorus olitorius</name>
    <dbReference type="NCBI Taxonomy" id="93759"/>
    <lineage>
        <taxon>Eukaryota</taxon>
        <taxon>Viridiplantae</taxon>
        <taxon>Streptophyta</taxon>
        <taxon>Embryophyta</taxon>
        <taxon>Tracheophyta</taxon>
        <taxon>Spermatophyta</taxon>
        <taxon>Magnoliopsida</taxon>
        <taxon>eudicotyledons</taxon>
        <taxon>Gunneridae</taxon>
        <taxon>Pentapetalae</taxon>
        <taxon>rosids</taxon>
        <taxon>malvids</taxon>
        <taxon>Malvales</taxon>
        <taxon>Malvaceae</taxon>
        <taxon>Grewioideae</taxon>
        <taxon>Apeibeae</taxon>
        <taxon>Corchorus</taxon>
    </lineage>
</organism>
<name>A0A1R3H106_9ROSI</name>
<evidence type="ECO:0000313" key="3">
    <source>
        <dbReference type="Proteomes" id="UP000187203"/>
    </source>
</evidence>
<feature type="region of interest" description="Disordered" evidence="1">
    <location>
        <begin position="1"/>
        <end position="38"/>
    </location>
</feature>
<proteinExistence type="predicted"/>